<reference evidence="5" key="1">
    <citation type="journal article" date="2015" name="PLoS Genet.">
        <title>Genome Sequence and Transcriptome Analyses of Chrysochromulina tobin: Metabolic Tools for Enhanced Algal Fitness in the Prominent Order Prymnesiales (Haptophyceae).</title>
        <authorList>
            <person name="Hovde B.T."/>
            <person name="Deodato C.R."/>
            <person name="Hunsperger H.M."/>
            <person name="Ryken S.A."/>
            <person name="Yost W."/>
            <person name="Jha R.K."/>
            <person name="Patterson J."/>
            <person name="Monnat R.J. Jr."/>
            <person name="Barlow S.B."/>
            <person name="Starkenburg S.R."/>
            <person name="Cattolico R.A."/>
        </authorList>
    </citation>
    <scope>NUCLEOTIDE SEQUENCE</scope>
    <source>
        <strain evidence="5">CCMP291</strain>
    </source>
</reference>
<organism evidence="4 5">
    <name type="scientific">Chrysochromulina tobinii</name>
    <dbReference type="NCBI Taxonomy" id="1460289"/>
    <lineage>
        <taxon>Eukaryota</taxon>
        <taxon>Haptista</taxon>
        <taxon>Haptophyta</taxon>
        <taxon>Prymnesiophyceae</taxon>
        <taxon>Prymnesiales</taxon>
        <taxon>Chrysochromulinaceae</taxon>
        <taxon>Chrysochromulina</taxon>
    </lineage>
</organism>
<dbReference type="Proteomes" id="UP000037460">
    <property type="component" value="Unassembled WGS sequence"/>
</dbReference>
<feature type="region of interest" description="Disordered" evidence="3">
    <location>
        <begin position="1"/>
        <end position="29"/>
    </location>
</feature>
<dbReference type="EMBL" id="JWZX01002850">
    <property type="protein sequence ID" value="KOO26447.1"/>
    <property type="molecule type" value="Genomic_DNA"/>
</dbReference>
<dbReference type="PROSITE" id="PS50194">
    <property type="entry name" value="FILAMIN_REPEAT"/>
    <property type="match status" value="1"/>
</dbReference>
<evidence type="ECO:0000313" key="4">
    <source>
        <dbReference type="EMBL" id="KOO26447.1"/>
    </source>
</evidence>
<dbReference type="Pfam" id="PF00630">
    <property type="entry name" value="Filamin"/>
    <property type="match status" value="1"/>
</dbReference>
<name>A0A0M0JJG9_9EUKA</name>
<feature type="region of interest" description="Disordered" evidence="3">
    <location>
        <begin position="309"/>
        <end position="333"/>
    </location>
</feature>
<dbReference type="InterPro" id="IPR001298">
    <property type="entry name" value="Filamin/ABP280_rpt"/>
</dbReference>
<evidence type="ECO:0000256" key="1">
    <source>
        <dbReference type="ARBA" id="ARBA00022737"/>
    </source>
</evidence>
<feature type="compositionally biased region" description="Basic and acidic residues" evidence="3">
    <location>
        <begin position="7"/>
        <end position="17"/>
    </location>
</feature>
<protein>
    <submittedName>
        <fullName evidence="4">Gelation factor</fullName>
    </submittedName>
</protein>
<dbReference type="InterPro" id="IPR014756">
    <property type="entry name" value="Ig_E-set"/>
</dbReference>
<dbReference type="Gene3D" id="2.60.40.10">
    <property type="entry name" value="Immunoglobulins"/>
    <property type="match status" value="1"/>
</dbReference>
<proteinExistence type="predicted"/>
<dbReference type="GO" id="GO:0030036">
    <property type="term" value="P:actin cytoskeleton organization"/>
    <property type="evidence" value="ECO:0007669"/>
    <property type="project" value="InterPro"/>
</dbReference>
<dbReference type="AlphaFoldDB" id="A0A0M0JJG9"/>
<dbReference type="InterPro" id="IPR044801">
    <property type="entry name" value="Filamin"/>
</dbReference>
<dbReference type="SUPFAM" id="SSF81296">
    <property type="entry name" value="E set domains"/>
    <property type="match status" value="1"/>
</dbReference>
<accession>A0A0M0JJG9</accession>
<gene>
    <name evidence="4" type="ORF">Ctob_006907</name>
</gene>
<keyword evidence="5" id="KW-1185">Reference proteome</keyword>
<dbReference type="PANTHER" id="PTHR38537:SF8">
    <property type="entry name" value="FILAMIN-A"/>
    <property type="match status" value="1"/>
</dbReference>
<evidence type="ECO:0000256" key="3">
    <source>
        <dbReference type="SAM" id="MobiDB-lite"/>
    </source>
</evidence>
<dbReference type="InterPro" id="IPR013783">
    <property type="entry name" value="Ig-like_fold"/>
</dbReference>
<evidence type="ECO:0000256" key="2">
    <source>
        <dbReference type="PROSITE-ProRule" id="PRU00087"/>
    </source>
</evidence>
<dbReference type="OrthoDB" id="18740at2759"/>
<sequence length="333" mass="36006">MPSTRAPRGEKAARSSKEQTTAAAPPSAAPGAIGLGVLGIPNGPIPGFTPFETTETDASKCVLSGQGLHEATVRQATYFWIQAVDMDGKKKTSGGDIFFCAIRGPAAVRARVLDNADGTYLVVWKPSTSGQYSITISLFGISLPGVPFKANASTNQPCHTKCEVRGSALYQAISRSTHSFEIFFRDRLGQVAHAVDLDVFVEEVRPDSPRTRAGSINQKEVKAKEEEMKLKAKREAESEEWEASLNMKMAKKGEAKLAAKKSSKKEERVVAAVAAKPAEVLITSAPVETRGEAGGFTSRKRTMRVRIDEDARWCAPSPREKRPRSGASSPSRW</sequence>
<dbReference type="InterPro" id="IPR017868">
    <property type="entry name" value="Filamin/ABP280_repeat-like"/>
</dbReference>
<dbReference type="GO" id="GO:0051015">
    <property type="term" value="F:actin filament binding"/>
    <property type="evidence" value="ECO:0007669"/>
    <property type="project" value="InterPro"/>
</dbReference>
<feature type="repeat" description="Filamin" evidence="2">
    <location>
        <begin position="53"/>
        <end position="152"/>
    </location>
</feature>
<keyword evidence="1" id="KW-0677">Repeat</keyword>
<comment type="caution">
    <text evidence="4">The sequence shown here is derived from an EMBL/GenBank/DDBJ whole genome shotgun (WGS) entry which is preliminary data.</text>
</comment>
<dbReference type="PANTHER" id="PTHR38537">
    <property type="entry name" value="JITTERBUG, ISOFORM N"/>
    <property type="match status" value="1"/>
</dbReference>
<evidence type="ECO:0000313" key="5">
    <source>
        <dbReference type="Proteomes" id="UP000037460"/>
    </source>
</evidence>
<dbReference type="SMART" id="SM00557">
    <property type="entry name" value="IG_FLMN"/>
    <property type="match status" value="1"/>
</dbReference>